<organism evidence="1 2">
    <name type="scientific">Candidatus Nitrosocosmicus franklandianus</name>
    <dbReference type="NCBI Taxonomy" id="1798806"/>
    <lineage>
        <taxon>Archaea</taxon>
        <taxon>Nitrososphaerota</taxon>
        <taxon>Nitrososphaeria</taxon>
        <taxon>Nitrososphaerales</taxon>
        <taxon>Nitrososphaeraceae</taxon>
        <taxon>Candidatus Nitrosocosmicus</taxon>
    </lineage>
</organism>
<gene>
    <name evidence="1" type="ORF">NFRAN_1761</name>
</gene>
<proteinExistence type="predicted"/>
<evidence type="ECO:0000313" key="2">
    <source>
        <dbReference type="Proteomes" id="UP000294299"/>
    </source>
</evidence>
<dbReference type="Proteomes" id="UP000294299">
    <property type="component" value="Chromosome NFRAN"/>
</dbReference>
<dbReference type="EMBL" id="LR216287">
    <property type="protein sequence ID" value="VFJ14083.1"/>
    <property type="molecule type" value="Genomic_DNA"/>
</dbReference>
<dbReference type="AlphaFoldDB" id="A0A484IA11"/>
<sequence length="46" mass="5489">MPMLKFLVFCNKILFTNITLRTFAQIMANFLEDTIAKTEVYIRKFL</sequence>
<reference evidence="1 2" key="1">
    <citation type="submission" date="2019-02" db="EMBL/GenBank/DDBJ databases">
        <authorList>
            <person name="Lehtovirta-Morley E L."/>
        </authorList>
    </citation>
    <scope>NUCLEOTIDE SEQUENCE [LARGE SCALE GENOMIC DNA]</scope>
    <source>
        <strain evidence="1">NFRAN1</strain>
    </source>
</reference>
<dbReference type="KEGG" id="nfn:NFRAN_1761"/>
<protein>
    <submittedName>
        <fullName evidence="1">Uncharacterized protein</fullName>
    </submittedName>
</protein>
<name>A0A484IA11_9ARCH</name>
<evidence type="ECO:0000313" key="1">
    <source>
        <dbReference type="EMBL" id="VFJ14083.1"/>
    </source>
</evidence>
<accession>A0A484IA11</accession>
<keyword evidence="2" id="KW-1185">Reference proteome</keyword>